<reference evidence="2" key="1">
    <citation type="submission" date="2021-02" db="EMBL/GenBank/DDBJ databases">
        <authorList>
            <person name="Dougan E. K."/>
            <person name="Rhodes N."/>
            <person name="Thang M."/>
            <person name="Chan C."/>
        </authorList>
    </citation>
    <scope>NUCLEOTIDE SEQUENCE</scope>
</reference>
<dbReference type="Gene3D" id="3.90.260.10">
    <property type="entry name" value="Transglutaminase-like"/>
    <property type="match status" value="1"/>
</dbReference>
<protein>
    <submittedName>
        <fullName evidence="2">Mus210 protein</fullName>
    </submittedName>
</protein>
<feature type="compositionally biased region" description="Acidic residues" evidence="1">
    <location>
        <begin position="18"/>
        <end position="48"/>
    </location>
</feature>
<sequence length="216" mass="23588">MAADLETFLQEEVGALNADEEEDEYADVDWCDPGEVEEPGLQEEEEAAEPAAEPRGRVAEQPGGPPKPTKEEAEEAKRLRRQAVLQHRTLSLCCVARLAWLNRMCNQDLLQAALLSLAPDCLKAGVGQALQNLKATLRASDSPAQRGTQEVQPSLVRLLRALHSSPKDLGAEEWVLLLVARCRAEGRASRLAMRLPLPPAKSCLGLLRNPGEESEV</sequence>
<dbReference type="InterPro" id="IPR036985">
    <property type="entry name" value="Transglutaminase-like_sf"/>
</dbReference>
<organism evidence="2 3">
    <name type="scientific">Symbiodinium natans</name>
    <dbReference type="NCBI Taxonomy" id="878477"/>
    <lineage>
        <taxon>Eukaryota</taxon>
        <taxon>Sar</taxon>
        <taxon>Alveolata</taxon>
        <taxon>Dinophyceae</taxon>
        <taxon>Suessiales</taxon>
        <taxon>Symbiodiniaceae</taxon>
        <taxon>Symbiodinium</taxon>
    </lineage>
</organism>
<evidence type="ECO:0000313" key="3">
    <source>
        <dbReference type="Proteomes" id="UP000604046"/>
    </source>
</evidence>
<dbReference type="AlphaFoldDB" id="A0A812H4D7"/>
<gene>
    <name evidence="2" type="primary">mus210</name>
    <name evidence="2" type="ORF">SNAT2548_LOCUS1294</name>
</gene>
<dbReference type="Proteomes" id="UP000604046">
    <property type="component" value="Unassembled WGS sequence"/>
</dbReference>
<proteinExistence type="predicted"/>
<comment type="caution">
    <text evidence="2">The sequence shown here is derived from an EMBL/GenBank/DDBJ whole genome shotgun (WGS) entry which is preliminary data.</text>
</comment>
<name>A0A812H4D7_9DINO</name>
<dbReference type="EMBL" id="CAJNDS010000069">
    <property type="protein sequence ID" value="CAE6943093.1"/>
    <property type="molecule type" value="Genomic_DNA"/>
</dbReference>
<keyword evidence="3" id="KW-1185">Reference proteome</keyword>
<evidence type="ECO:0000256" key="1">
    <source>
        <dbReference type="SAM" id="MobiDB-lite"/>
    </source>
</evidence>
<accession>A0A812H4D7</accession>
<feature type="region of interest" description="Disordered" evidence="1">
    <location>
        <begin position="13"/>
        <end position="76"/>
    </location>
</feature>
<evidence type="ECO:0000313" key="2">
    <source>
        <dbReference type="EMBL" id="CAE6943093.1"/>
    </source>
</evidence>